<dbReference type="Pfam" id="PF20084">
    <property type="entry name" value="TrbK"/>
    <property type="match status" value="1"/>
</dbReference>
<accession>A0ABS5GAS3</accession>
<dbReference type="NCBIfam" id="TIGR04360">
    <property type="entry name" value="other_trbK"/>
    <property type="match status" value="1"/>
</dbReference>
<name>A0ABS5GAS3_9BRAD</name>
<dbReference type="Proteomes" id="UP001314635">
    <property type="component" value="Unassembled WGS sequence"/>
</dbReference>
<sequence>MIVAACAIALRPDATEETPASTAQSQSEEPASSELLRCREIGAAALDDAGCKKAWADSRRHFLEGDAGRARP</sequence>
<dbReference type="EMBL" id="JAFCLK010000020">
    <property type="protein sequence ID" value="MBR1138368.1"/>
    <property type="molecule type" value="Genomic_DNA"/>
</dbReference>
<feature type="compositionally biased region" description="Low complexity" evidence="1">
    <location>
        <begin position="20"/>
        <end position="34"/>
    </location>
</feature>
<gene>
    <name evidence="2" type="primary">trbK-alt</name>
    <name evidence="2" type="ORF">JQ619_21595</name>
</gene>
<dbReference type="InterPro" id="IPR027587">
    <property type="entry name" value="TrbK"/>
</dbReference>
<protein>
    <submittedName>
        <fullName evidence="2">Entry exclusion protein TrbK-alt</fullName>
    </submittedName>
</protein>
<evidence type="ECO:0000313" key="2">
    <source>
        <dbReference type="EMBL" id="MBR1138368.1"/>
    </source>
</evidence>
<evidence type="ECO:0000256" key="1">
    <source>
        <dbReference type="SAM" id="MobiDB-lite"/>
    </source>
</evidence>
<proteinExistence type="predicted"/>
<comment type="caution">
    <text evidence="2">The sequence shown here is derived from an EMBL/GenBank/DDBJ whole genome shotgun (WGS) entry which is preliminary data.</text>
</comment>
<reference evidence="3" key="1">
    <citation type="journal article" date="2021" name="ISME J.">
        <title>Evolutionary origin and ecological implication of a unique nif island in free-living Bradyrhizobium lineages.</title>
        <authorList>
            <person name="Tao J."/>
        </authorList>
    </citation>
    <scope>NUCLEOTIDE SEQUENCE [LARGE SCALE GENOMIC DNA]</scope>
    <source>
        <strain evidence="3">SZCCT0094</strain>
    </source>
</reference>
<keyword evidence="3" id="KW-1185">Reference proteome</keyword>
<evidence type="ECO:0000313" key="3">
    <source>
        <dbReference type="Proteomes" id="UP001314635"/>
    </source>
</evidence>
<feature type="region of interest" description="Disordered" evidence="1">
    <location>
        <begin position="13"/>
        <end position="34"/>
    </location>
</feature>
<organism evidence="2 3">
    <name type="scientific">Bradyrhizobium denitrificans</name>
    <dbReference type="NCBI Taxonomy" id="2734912"/>
    <lineage>
        <taxon>Bacteria</taxon>
        <taxon>Pseudomonadati</taxon>
        <taxon>Pseudomonadota</taxon>
        <taxon>Alphaproteobacteria</taxon>
        <taxon>Hyphomicrobiales</taxon>
        <taxon>Nitrobacteraceae</taxon>
        <taxon>Bradyrhizobium</taxon>
    </lineage>
</organism>